<gene>
    <name evidence="1" type="ORF">ACOLOM_LOCUS10817</name>
</gene>
<name>A0ACA9PML7_9GLOM</name>
<feature type="non-terminal residue" evidence="1">
    <location>
        <position position="1"/>
    </location>
</feature>
<organism evidence="1 2">
    <name type="scientific">Acaulospora colombiana</name>
    <dbReference type="NCBI Taxonomy" id="27376"/>
    <lineage>
        <taxon>Eukaryota</taxon>
        <taxon>Fungi</taxon>
        <taxon>Fungi incertae sedis</taxon>
        <taxon>Mucoromycota</taxon>
        <taxon>Glomeromycotina</taxon>
        <taxon>Glomeromycetes</taxon>
        <taxon>Diversisporales</taxon>
        <taxon>Acaulosporaceae</taxon>
        <taxon>Acaulospora</taxon>
    </lineage>
</organism>
<evidence type="ECO:0000313" key="1">
    <source>
        <dbReference type="EMBL" id="CAG8714068.1"/>
    </source>
</evidence>
<comment type="caution">
    <text evidence="1">The sequence shown here is derived from an EMBL/GenBank/DDBJ whole genome shotgun (WGS) entry which is preliminary data.</text>
</comment>
<evidence type="ECO:0000313" key="2">
    <source>
        <dbReference type="Proteomes" id="UP000789525"/>
    </source>
</evidence>
<dbReference type="Proteomes" id="UP000789525">
    <property type="component" value="Unassembled WGS sequence"/>
</dbReference>
<reference evidence="1" key="1">
    <citation type="submission" date="2021-06" db="EMBL/GenBank/DDBJ databases">
        <authorList>
            <person name="Kallberg Y."/>
            <person name="Tangrot J."/>
            <person name="Rosling A."/>
        </authorList>
    </citation>
    <scope>NUCLEOTIDE SEQUENCE</scope>
    <source>
        <strain evidence="1">CL356</strain>
    </source>
</reference>
<accession>A0ACA9PML7</accession>
<feature type="non-terminal residue" evidence="1">
    <location>
        <position position="269"/>
    </location>
</feature>
<dbReference type="EMBL" id="CAJVPT010036288">
    <property type="protein sequence ID" value="CAG8714068.1"/>
    <property type="molecule type" value="Genomic_DNA"/>
</dbReference>
<protein>
    <submittedName>
        <fullName evidence="1">12976_t:CDS:1</fullName>
    </submittedName>
</protein>
<proteinExistence type="predicted"/>
<sequence>CLHYDMDRPEASPLRSGRLGSDESPNKVSTTESAVMADIVTDDFLRTMKSRYPTEQASLTSPSDVLNNPWWIPVAVAFSAGNRPDAVPIVFKFALSDLVVAQKKFHIQGDKAHREQLLLARKFRDVLFKGDQCIECLARSHARRVERYQNNQTSLVEHEEHGRQFFSSLYGDEANRVQGLLDSILPEMGWFSNTVAYGHVYGFTGVTNQLETLYTLVGSLITVDTPLQVRAVRQIAIEASNLAGVVRRNQVPDVDEVGDRGRLSAGSQP</sequence>
<keyword evidence="2" id="KW-1185">Reference proteome</keyword>